<evidence type="ECO:0000256" key="1">
    <source>
        <dbReference type="SAM" id="MobiDB-lite"/>
    </source>
</evidence>
<dbReference type="InterPro" id="IPR001466">
    <property type="entry name" value="Beta-lactam-related"/>
</dbReference>
<protein>
    <submittedName>
        <fullName evidence="4">Class A beta-lactamase-related serine hydrolase</fullName>
    </submittedName>
</protein>
<feature type="region of interest" description="Disordered" evidence="1">
    <location>
        <begin position="388"/>
        <end position="408"/>
    </location>
</feature>
<feature type="signal peptide" evidence="2">
    <location>
        <begin position="1"/>
        <end position="25"/>
    </location>
</feature>
<dbReference type="Pfam" id="PF00144">
    <property type="entry name" value="Beta-lactamase"/>
    <property type="match status" value="1"/>
</dbReference>
<dbReference type="AlphaFoldDB" id="A0A368KHL7"/>
<dbReference type="Gene3D" id="3.40.710.10">
    <property type="entry name" value="DD-peptidase/beta-lactamase superfamily"/>
    <property type="match status" value="1"/>
</dbReference>
<keyword evidence="4" id="KW-0378">Hydrolase</keyword>
<feature type="domain" description="Beta-lactamase-related" evidence="3">
    <location>
        <begin position="66"/>
        <end position="372"/>
    </location>
</feature>
<keyword evidence="5" id="KW-1185">Reference proteome</keyword>
<proteinExistence type="predicted"/>
<gene>
    <name evidence="4" type="ORF">DEO45_02450</name>
</gene>
<dbReference type="PANTHER" id="PTHR46825">
    <property type="entry name" value="D-ALANYL-D-ALANINE-CARBOXYPEPTIDASE/ENDOPEPTIDASE AMPH"/>
    <property type="match status" value="1"/>
</dbReference>
<sequence length="408" mass="43725">MRLPSLSSRSALGLALCVLALACTASPARTDAPAMPPKAAASAAPLPAGYTADLAQLDGYALGLTQADRFSGVVLVARDGHVMFEKAYGKRDAERNDPATVNTRFNLASAGKMFTSVAVFQQIAAGRLSLDTHVGEVLKDYPNRRFADSVTVRELLTHTGGAGDIPLFGVENAANRARVHTVAEMLALGDDRPPDFTPGTKLVYGNFGNVVLGRMVEVLSGEDYETYVRRHIFEPAGMTHTGFVDCMSSAPDLAVGYATVNGKRVSNCEVLPARGFPAGGEVSTGRDMFRFVRALQTGMLLPRALFAEATRTYREFMGLGFFATGYGLDRPGRDFRWGHGGSAAGICTDVRTYPATDETIIVLSNRSPPDCYPVANFLHQQYDERGHHFTGAMSSPRSGGQMEARGEG</sequence>
<evidence type="ECO:0000313" key="5">
    <source>
        <dbReference type="Proteomes" id="UP000252387"/>
    </source>
</evidence>
<evidence type="ECO:0000256" key="2">
    <source>
        <dbReference type="SAM" id="SignalP"/>
    </source>
</evidence>
<feature type="chain" id="PRO_5016851697" evidence="2">
    <location>
        <begin position="26"/>
        <end position="408"/>
    </location>
</feature>
<dbReference type="Proteomes" id="UP000252387">
    <property type="component" value="Unassembled WGS sequence"/>
</dbReference>
<accession>A0A368KHL7</accession>
<dbReference type="OrthoDB" id="9799367at2"/>
<comment type="caution">
    <text evidence="4">The sequence shown here is derived from an EMBL/GenBank/DDBJ whole genome shotgun (WGS) entry which is preliminary data.</text>
</comment>
<name>A0A368KHL7_9GAMM</name>
<reference evidence="4 5" key="1">
    <citation type="submission" date="2018-05" db="EMBL/GenBank/DDBJ databases">
        <title>Draft genome sequence of Rhodanobacter denitrificans Yn1 isolated from gold copper mine.</title>
        <authorList>
            <person name="Yang N."/>
            <person name="Mazhar H.S."/>
            <person name="Rensing C."/>
        </authorList>
    </citation>
    <scope>NUCLEOTIDE SEQUENCE [LARGE SCALE GENOMIC DNA]</scope>
    <source>
        <strain evidence="4 5">Yn1</strain>
    </source>
</reference>
<dbReference type="GO" id="GO:0016787">
    <property type="term" value="F:hydrolase activity"/>
    <property type="evidence" value="ECO:0007669"/>
    <property type="project" value="UniProtKB-KW"/>
</dbReference>
<dbReference type="PANTHER" id="PTHR46825:SF9">
    <property type="entry name" value="BETA-LACTAMASE-RELATED DOMAIN-CONTAINING PROTEIN"/>
    <property type="match status" value="1"/>
</dbReference>
<dbReference type="InterPro" id="IPR012338">
    <property type="entry name" value="Beta-lactam/transpept-like"/>
</dbReference>
<dbReference type="InterPro" id="IPR050491">
    <property type="entry name" value="AmpC-like"/>
</dbReference>
<organism evidence="4 5">
    <name type="scientific">Rhodanobacter denitrificans</name>
    <dbReference type="NCBI Taxonomy" id="666685"/>
    <lineage>
        <taxon>Bacteria</taxon>
        <taxon>Pseudomonadati</taxon>
        <taxon>Pseudomonadota</taxon>
        <taxon>Gammaproteobacteria</taxon>
        <taxon>Lysobacterales</taxon>
        <taxon>Rhodanobacteraceae</taxon>
        <taxon>Rhodanobacter</taxon>
    </lineage>
</organism>
<keyword evidence="2" id="KW-0732">Signal</keyword>
<dbReference type="EMBL" id="QFWQ01000003">
    <property type="protein sequence ID" value="RCS30658.1"/>
    <property type="molecule type" value="Genomic_DNA"/>
</dbReference>
<evidence type="ECO:0000259" key="3">
    <source>
        <dbReference type="Pfam" id="PF00144"/>
    </source>
</evidence>
<dbReference type="SUPFAM" id="SSF56601">
    <property type="entry name" value="beta-lactamase/transpeptidase-like"/>
    <property type="match status" value="1"/>
</dbReference>
<dbReference type="PROSITE" id="PS51257">
    <property type="entry name" value="PROKAR_LIPOPROTEIN"/>
    <property type="match status" value="1"/>
</dbReference>
<evidence type="ECO:0000313" key="4">
    <source>
        <dbReference type="EMBL" id="RCS30658.1"/>
    </source>
</evidence>